<feature type="region of interest" description="Disordered" evidence="1">
    <location>
        <begin position="121"/>
        <end position="160"/>
    </location>
</feature>
<proteinExistence type="predicted"/>
<accession>A0ABQ9ZDG0</accession>
<name>A0ABQ9ZDG0_9CRUS</name>
<organism evidence="2 3">
    <name type="scientific">Daphnia magna</name>
    <dbReference type="NCBI Taxonomy" id="35525"/>
    <lineage>
        <taxon>Eukaryota</taxon>
        <taxon>Metazoa</taxon>
        <taxon>Ecdysozoa</taxon>
        <taxon>Arthropoda</taxon>
        <taxon>Crustacea</taxon>
        <taxon>Branchiopoda</taxon>
        <taxon>Diplostraca</taxon>
        <taxon>Cladocera</taxon>
        <taxon>Anomopoda</taxon>
        <taxon>Daphniidae</taxon>
        <taxon>Daphnia</taxon>
    </lineage>
</organism>
<evidence type="ECO:0000313" key="3">
    <source>
        <dbReference type="Proteomes" id="UP001234178"/>
    </source>
</evidence>
<dbReference type="Proteomes" id="UP001234178">
    <property type="component" value="Unassembled WGS sequence"/>
</dbReference>
<keyword evidence="3" id="KW-1185">Reference proteome</keyword>
<protein>
    <submittedName>
        <fullName evidence="2">Uncharacterized protein</fullName>
    </submittedName>
</protein>
<evidence type="ECO:0000256" key="1">
    <source>
        <dbReference type="SAM" id="MobiDB-lite"/>
    </source>
</evidence>
<sequence>MLPNIVKTLPSSSSELISIPTYPDIRECNAKCCEQKRVLICLVVQRWLSCLKGQPCKPRVCVPSIRKRTMPRPFVLHATKVKKVHASTSTLADNLERFDWEESNSRPCMMRRRTSFEPFDIDNVPSQALSGYENDEETSDNGRTLQPDSKRTSCIPISHQ</sequence>
<reference evidence="2 3" key="1">
    <citation type="journal article" date="2023" name="Nucleic Acids Res.">
        <title>The hologenome of Daphnia magna reveals possible DNA methylation and microbiome-mediated evolution of the host genome.</title>
        <authorList>
            <person name="Chaturvedi A."/>
            <person name="Li X."/>
            <person name="Dhandapani V."/>
            <person name="Marshall H."/>
            <person name="Kissane S."/>
            <person name="Cuenca-Cambronero M."/>
            <person name="Asole G."/>
            <person name="Calvet F."/>
            <person name="Ruiz-Romero M."/>
            <person name="Marangio P."/>
            <person name="Guigo R."/>
            <person name="Rago D."/>
            <person name="Mirbahai L."/>
            <person name="Eastwood N."/>
            <person name="Colbourne J.K."/>
            <person name="Zhou J."/>
            <person name="Mallon E."/>
            <person name="Orsini L."/>
        </authorList>
    </citation>
    <scope>NUCLEOTIDE SEQUENCE [LARGE SCALE GENOMIC DNA]</scope>
    <source>
        <strain evidence="2">LRV0_1</strain>
    </source>
</reference>
<evidence type="ECO:0000313" key="2">
    <source>
        <dbReference type="EMBL" id="KAK4010932.1"/>
    </source>
</evidence>
<gene>
    <name evidence="2" type="ORF">OUZ56_020052</name>
</gene>
<dbReference type="EMBL" id="JAOYFB010000003">
    <property type="protein sequence ID" value="KAK4010932.1"/>
    <property type="molecule type" value="Genomic_DNA"/>
</dbReference>
<comment type="caution">
    <text evidence="2">The sequence shown here is derived from an EMBL/GenBank/DDBJ whole genome shotgun (WGS) entry which is preliminary data.</text>
</comment>